<feature type="transmembrane region" description="Helical" evidence="1">
    <location>
        <begin position="187"/>
        <end position="207"/>
    </location>
</feature>
<organism evidence="2 3">
    <name type="scientific">Croceitalea rosinachiae</name>
    <dbReference type="NCBI Taxonomy" id="3075596"/>
    <lineage>
        <taxon>Bacteria</taxon>
        <taxon>Pseudomonadati</taxon>
        <taxon>Bacteroidota</taxon>
        <taxon>Flavobacteriia</taxon>
        <taxon>Flavobacteriales</taxon>
        <taxon>Flavobacteriaceae</taxon>
        <taxon>Croceitalea</taxon>
    </lineage>
</organism>
<accession>A0ABU3A7U0</accession>
<feature type="transmembrane region" description="Helical" evidence="1">
    <location>
        <begin position="7"/>
        <end position="26"/>
    </location>
</feature>
<keyword evidence="2" id="KW-0436">Ligase</keyword>
<name>A0ABU3A7U0_9FLAO</name>
<protein>
    <submittedName>
        <fullName evidence="2">O-antigen ligase family protein</fullName>
    </submittedName>
</protein>
<evidence type="ECO:0000313" key="2">
    <source>
        <dbReference type="EMBL" id="MDT0606244.1"/>
    </source>
</evidence>
<keyword evidence="1" id="KW-0472">Membrane</keyword>
<keyword evidence="1" id="KW-1133">Transmembrane helix</keyword>
<dbReference type="Proteomes" id="UP001255246">
    <property type="component" value="Unassembled WGS sequence"/>
</dbReference>
<feature type="transmembrane region" description="Helical" evidence="1">
    <location>
        <begin position="78"/>
        <end position="97"/>
    </location>
</feature>
<feature type="transmembrane region" description="Helical" evidence="1">
    <location>
        <begin position="310"/>
        <end position="328"/>
    </location>
</feature>
<comment type="caution">
    <text evidence="2">The sequence shown here is derived from an EMBL/GenBank/DDBJ whole genome shotgun (WGS) entry which is preliminary data.</text>
</comment>
<sequence length="361" mass="41200">MLKSKDIYFIAVLLIVFQIGPLSGFMKTGDFSALFNDIIVSAKWFNVPLSFFYFKNLFQGRYFPDLNKKIKLIISRSFGLIVFNIFLGALGFGMAFYNHGFNNPIGTKGYIYAGNELTILTLALAFIIGIYVWQKKNYKMYGAFFLFFLTLSFFITSKTIIGGTILVFMIPLICSIKYSIKKKWINLIWIAGFFGIPVLSVLMYVGITESGIIDKLENSLLRNDNNIITVILSNRNNFIEKGWDAYKNFPFEGKLFGYGQNYHLELSGHLAEIDFLSLLFASGIFGLVTLLLTIFYWHMNARNLKRNKNGYHYAKFILVFLWFLIVVANLSGHIFGSGIAGFFIGLSLSLMFFKTNNRLDA</sequence>
<feature type="transmembrane region" description="Helical" evidence="1">
    <location>
        <begin position="161"/>
        <end position="180"/>
    </location>
</feature>
<keyword evidence="3" id="KW-1185">Reference proteome</keyword>
<evidence type="ECO:0000313" key="3">
    <source>
        <dbReference type="Proteomes" id="UP001255246"/>
    </source>
</evidence>
<feature type="transmembrane region" description="Helical" evidence="1">
    <location>
        <begin position="275"/>
        <end position="298"/>
    </location>
</feature>
<evidence type="ECO:0000256" key="1">
    <source>
        <dbReference type="SAM" id="Phobius"/>
    </source>
</evidence>
<proteinExistence type="predicted"/>
<feature type="transmembrane region" description="Helical" evidence="1">
    <location>
        <begin position="109"/>
        <end position="131"/>
    </location>
</feature>
<gene>
    <name evidence="2" type="ORF">RM706_04345</name>
</gene>
<dbReference type="GO" id="GO:0016874">
    <property type="term" value="F:ligase activity"/>
    <property type="evidence" value="ECO:0007669"/>
    <property type="project" value="UniProtKB-KW"/>
</dbReference>
<reference evidence="2 3" key="1">
    <citation type="submission" date="2023-09" db="EMBL/GenBank/DDBJ databases">
        <authorList>
            <person name="Rey-Velasco X."/>
        </authorList>
    </citation>
    <scope>NUCLEOTIDE SEQUENCE [LARGE SCALE GENOMIC DNA]</scope>
    <source>
        <strain evidence="2 3">F388</strain>
    </source>
</reference>
<feature type="transmembrane region" description="Helical" evidence="1">
    <location>
        <begin position="138"/>
        <end position="155"/>
    </location>
</feature>
<dbReference type="EMBL" id="JAVRHR010000001">
    <property type="protein sequence ID" value="MDT0606244.1"/>
    <property type="molecule type" value="Genomic_DNA"/>
</dbReference>
<dbReference type="Pfam" id="PF13425">
    <property type="entry name" value="O-antigen_lig"/>
    <property type="match status" value="1"/>
</dbReference>
<dbReference type="InterPro" id="IPR049504">
    <property type="entry name" value="O-antigen_lig"/>
</dbReference>
<feature type="transmembrane region" description="Helical" evidence="1">
    <location>
        <begin position="334"/>
        <end position="353"/>
    </location>
</feature>
<keyword evidence="1" id="KW-0812">Transmembrane</keyword>
<feature type="transmembrane region" description="Helical" evidence="1">
    <location>
        <begin position="38"/>
        <end position="58"/>
    </location>
</feature>
<dbReference type="RefSeq" id="WP_311349803.1">
    <property type="nucleotide sequence ID" value="NZ_JAVRHR010000001.1"/>
</dbReference>